<name>A0ABV2D6U3_9HYPH</name>
<dbReference type="PRINTS" id="PR00081">
    <property type="entry name" value="GDHRDH"/>
</dbReference>
<dbReference type="Gene3D" id="3.40.50.720">
    <property type="entry name" value="NAD(P)-binding Rossmann-like Domain"/>
    <property type="match status" value="1"/>
</dbReference>
<reference evidence="2 3" key="1">
    <citation type="submission" date="2024-06" db="EMBL/GenBank/DDBJ databases">
        <authorList>
            <person name="Kim D.-U."/>
        </authorList>
    </citation>
    <scope>NUCLEOTIDE SEQUENCE [LARGE SCALE GENOMIC DNA]</scope>
    <source>
        <strain evidence="2 3">KACC15460</strain>
    </source>
</reference>
<dbReference type="PANTHER" id="PTHR43157">
    <property type="entry name" value="PHOSPHATIDYLINOSITOL-GLYCAN BIOSYNTHESIS CLASS F PROTEIN-RELATED"/>
    <property type="match status" value="1"/>
</dbReference>
<dbReference type="PANTHER" id="PTHR43157:SF31">
    <property type="entry name" value="PHOSPHATIDYLINOSITOL-GLYCAN BIOSYNTHESIS CLASS F PROTEIN"/>
    <property type="match status" value="1"/>
</dbReference>
<dbReference type="Pfam" id="PF00106">
    <property type="entry name" value="adh_short"/>
    <property type="match status" value="1"/>
</dbReference>
<evidence type="ECO:0000313" key="3">
    <source>
        <dbReference type="Proteomes" id="UP001548832"/>
    </source>
</evidence>
<dbReference type="InterPro" id="IPR002347">
    <property type="entry name" value="SDR_fam"/>
</dbReference>
<accession>A0ABV2D6U3</accession>
<dbReference type="EMBL" id="JBEWSZ010000001">
    <property type="protein sequence ID" value="MET2825756.1"/>
    <property type="molecule type" value="Genomic_DNA"/>
</dbReference>
<protein>
    <submittedName>
        <fullName evidence="2">SDR family NAD(P)-dependent oxidoreductase</fullName>
    </submittedName>
</protein>
<organism evidence="2 3">
    <name type="scientific">Mesorhizobium shangrilense</name>
    <dbReference type="NCBI Taxonomy" id="460060"/>
    <lineage>
        <taxon>Bacteria</taxon>
        <taxon>Pseudomonadati</taxon>
        <taxon>Pseudomonadota</taxon>
        <taxon>Alphaproteobacteria</taxon>
        <taxon>Hyphomicrobiales</taxon>
        <taxon>Phyllobacteriaceae</taxon>
        <taxon>Mesorhizobium</taxon>
    </lineage>
</organism>
<keyword evidence="3" id="KW-1185">Reference proteome</keyword>
<proteinExistence type="predicted"/>
<gene>
    <name evidence="2" type="ORF">ABVQ20_02070</name>
</gene>
<evidence type="ECO:0000256" key="1">
    <source>
        <dbReference type="ARBA" id="ARBA00023002"/>
    </source>
</evidence>
<evidence type="ECO:0000313" key="2">
    <source>
        <dbReference type="EMBL" id="MET2825756.1"/>
    </source>
</evidence>
<dbReference type="Proteomes" id="UP001548832">
    <property type="component" value="Unassembled WGS sequence"/>
</dbReference>
<dbReference type="RefSeq" id="WP_354457839.1">
    <property type="nucleotide sequence ID" value="NZ_JBEWSZ010000001.1"/>
</dbReference>
<comment type="caution">
    <text evidence="2">The sequence shown here is derived from an EMBL/GenBank/DDBJ whole genome shotgun (WGS) entry which is preliminary data.</text>
</comment>
<dbReference type="InterPro" id="IPR036291">
    <property type="entry name" value="NAD(P)-bd_dom_sf"/>
</dbReference>
<sequence length="297" mass="31107">MSQSTPTIVITGATSGIAQRAAIALARQGAHLVLTARSQAKADATLTLIEAAAPGTRVDIHHGDFADLASVAALGREIAARHARIDVLINNAGLHAFTPRITVDNYSEMVGVNYLAPWLLTNILRETLARSAPSRVITVASEASRQGAGFDPVAALVDISPFTAGGSSVVYGRTKLMDIMFSQELAHQLAGTGVVANCLCPGFNVTGLGRELWFAAPLERLLTWSGIGDPERGAGIIVRLASDPAFAKVTGCYFSVKDAQPLVPVAPGADGQAQQTLWQATAERLAAFCREPLDAPS</sequence>
<keyword evidence="1" id="KW-0560">Oxidoreductase</keyword>
<dbReference type="SUPFAM" id="SSF51735">
    <property type="entry name" value="NAD(P)-binding Rossmann-fold domains"/>
    <property type="match status" value="1"/>
</dbReference>